<reference evidence="4 5" key="1">
    <citation type="journal article" date="2014" name="BMC Genomics">
        <title>Genome sequencing of four Aureobasidium pullulans varieties: biotechnological potential, stress tolerance, and description of new species.</title>
        <authorList>
            <person name="Gostin Ar C."/>
            <person name="Ohm R.A."/>
            <person name="Kogej T."/>
            <person name="Sonjak S."/>
            <person name="Turk M."/>
            <person name="Zajc J."/>
            <person name="Zalar P."/>
            <person name="Grube M."/>
            <person name="Sun H."/>
            <person name="Han J."/>
            <person name="Sharma A."/>
            <person name="Chiniquy J."/>
            <person name="Ngan C.Y."/>
            <person name="Lipzen A."/>
            <person name="Barry K."/>
            <person name="Grigoriev I.V."/>
            <person name="Gunde-Cimerman N."/>
        </authorList>
    </citation>
    <scope>NUCLEOTIDE SEQUENCE [LARGE SCALE GENOMIC DNA]</scope>
    <source>
        <strain evidence="4 5">CBS 110374</strain>
    </source>
</reference>
<dbReference type="AlphaFoldDB" id="A0A074VNE7"/>
<dbReference type="InterPro" id="IPR035979">
    <property type="entry name" value="RBD_domain_sf"/>
</dbReference>
<dbReference type="GeneID" id="63922089"/>
<keyword evidence="1" id="KW-0694">RNA-binding</keyword>
<accession>A0A074VNE7</accession>
<dbReference type="Proteomes" id="UP000030672">
    <property type="component" value="Unassembled WGS sequence"/>
</dbReference>
<dbReference type="Gene3D" id="3.30.70.330">
    <property type="match status" value="1"/>
</dbReference>
<dbReference type="InterPro" id="IPR000504">
    <property type="entry name" value="RRM_dom"/>
</dbReference>
<evidence type="ECO:0000256" key="1">
    <source>
        <dbReference type="PROSITE-ProRule" id="PRU00176"/>
    </source>
</evidence>
<evidence type="ECO:0000313" key="5">
    <source>
        <dbReference type="Proteomes" id="UP000030672"/>
    </source>
</evidence>
<organism evidence="4 5">
    <name type="scientific">Aureobasidium melanogenum (strain CBS 110374)</name>
    <name type="common">Aureobasidium pullulans var. melanogenum</name>
    <dbReference type="NCBI Taxonomy" id="1043003"/>
    <lineage>
        <taxon>Eukaryota</taxon>
        <taxon>Fungi</taxon>
        <taxon>Dikarya</taxon>
        <taxon>Ascomycota</taxon>
        <taxon>Pezizomycotina</taxon>
        <taxon>Dothideomycetes</taxon>
        <taxon>Dothideomycetidae</taxon>
        <taxon>Dothideales</taxon>
        <taxon>Saccotheciaceae</taxon>
        <taxon>Aureobasidium</taxon>
    </lineage>
</organism>
<dbReference type="InterPro" id="IPR012677">
    <property type="entry name" value="Nucleotide-bd_a/b_plait_sf"/>
</dbReference>
<proteinExistence type="predicted"/>
<evidence type="ECO:0000259" key="3">
    <source>
        <dbReference type="PROSITE" id="PS50102"/>
    </source>
</evidence>
<dbReference type="CDD" id="cd00590">
    <property type="entry name" value="RRM_SF"/>
    <property type="match status" value="1"/>
</dbReference>
<evidence type="ECO:0000256" key="2">
    <source>
        <dbReference type="SAM" id="MobiDB-lite"/>
    </source>
</evidence>
<dbReference type="RefSeq" id="XP_040876225.1">
    <property type="nucleotide sequence ID" value="XM_041028716.1"/>
</dbReference>
<dbReference type="GO" id="GO:0003723">
    <property type="term" value="F:RNA binding"/>
    <property type="evidence" value="ECO:0007669"/>
    <property type="project" value="UniProtKB-UniRule"/>
</dbReference>
<keyword evidence="5" id="KW-1185">Reference proteome</keyword>
<feature type="region of interest" description="Disordered" evidence="2">
    <location>
        <begin position="265"/>
        <end position="307"/>
    </location>
</feature>
<dbReference type="EMBL" id="KL584849">
    <property type="protein sequence ID" value="KEQ59202.1"/>
    <property type="molecule type" value="Genomic_DNA"/>
</dbReference>
<name>A0A074VNE7_AURM1</name>
<feature type="domain" description="RRM" evidence="3">
    <location>
        <begin position="313"/>
        <end position="387"/>
    </location>
</feature>
<dbReference type="SMART" id="SM00360">
    <property type="entry name" value="RRM"/>
    <property type="match status" value="1"/>
</dbReference>
<evidence type="ECO:0000313" key="4">
    <source>
        <dbReference type="EMBL" id="KEQ59202.1"/>
    </source>
</evidence>
<dbReference type="PROSITE" id="PS50102">
    <property type="entry name" value="RRM"/>
    <property type="match status" value="1"/>
</dbReference>
<protein>
    <recommendedName>
        <fullName evidence="3">RRM domain-containing protein</fullName>
    </recommendedName>
</protein>
<dbReference type="SUPFAM" id="SSF54928">
    <property type="entry name" value="RNA-binding domain, RBD"/>
    <property type="match status" value="1"/>
</dbReference>
<dbReference type="HOGENOM" id="CLU_660520_0_0_1"/>
<sequence length="416" mass="47568">MSLLENDSGDDGEVRHKRFDYHAPSLAGIIEFFKADDISDVKAAILLNQTPGEIYQMKKHIRCYLRAPCPWITSEDLFDNAGKILCLKDEHPLGWMMPADRRGVLFRHLVIPPVAKLYPDLFMEPDLETQIRQDQPNGYGRFTQAPFVVCREVLVRLIEACAQEMREYSCLRDAETETQHISPCPKLKRSRIDGFEAIENEEQPAPKRQMVKPFAFTHIKAVTIRPPIRISNLTEPAAAPSEPAKPKSAGERIRRSVAELLEQEKALRAQPRNATSSPISPTKDRKNSTPSMTDNENTPTRGERLDRAVVERRRLHILNIPAKTKKRDVADFFIGYNLGPITMYTRSAESQYCFADFYSHEQAKRAMEDLNRTPLLGRMVDIKFAQASPRIDEKEKDKCPLPVKPTAKLFSERVRR</sequence>
<gene>
    <name evidence="4" type="ORF">M437DRAFT_87816</name>
</gene>
<feature type="compositionally biased region" description="Polar residues" evidence="2">
    <location>
        <begin position="288"/>
        <end position="300"/>
    </location>
</feature>